<dbReference type="EMBL" id="JAHZSS010000013">
    <property type="protein sequence ID" value="MBW8191623.1"/>
    <property type="molecule type" value="Genomic_DNA"/>
</dbReference>
<keyword evidence="2" id="KW-1185">Reference proteome</keyword>
<dbReference type="InterPro" id="IPR029044">
    <property type="entry name" value="Nucleotide-diphossugar_trans"/>
</dbReference>
<proteinExistence type="predicted"/>
<name>A0ABS7EH15_9GAMM</name>
<dbReference type="Proteomes" id="UP001166251">
    <property type="component" value="Unassembled WGS sequence"/>
</dbReference>
<organism evidence="1 2">
    <name type="scientific">Neiella holothuriorum</name>
    <dbReference type="NCBI Taxonomy" id="2870530"/>
    <lineage>
        <taxon>Bacteria</taxon>
        <taxon>Pseudomonadati</taxon>
        <taxon>Pseudomonadota</taxon>
        <taxon>Gammaproteobacteria</taxon>
        <taxon>Alteromonadales</taxon>
        <taxon>Echinimonadaceae</taxon>
        <taxon>Neiella</taxon>
    </lineage>
</organism>
<accession>A0ABS7EH15</accession>
<gene>
    <name evidence="1" type="ORF">K0504_11295</name>
</gene>
<dbReference type="SUPFAM" id="SSF53448">
    <property type="entry name" value="Nucleotide-diphospho-sugar transferases"/>
    <property type="match status" value="1"/>
</dbReference>
<comment type="caution">
    <text evidence="1">The sequence shown here is derived from an EMBL/GenBank/DDBJ whole genome shotgun (WGS) entry which is preliminary data.</text>
</comment>
<dbReference type="Gene3D" id="3.90.550.10">
    <property type="entry name" value="Spore Coat Polysaccharide Biosynthesis Protein SpsA, Chain A"/>
    <property type="match status" value="1"/>
</dbReference>
<dbReference type="CDD" id="cd00761">
    <property type="entry name" value="Glyco_tranf_GTA_type"/>
    <property type="match status" value="1"/>
</dbReference>
<sequence>MFVFLTSIRHPDNANDFAKVERLLTVTLTSICGQTNPDFQVVVVCNSLPKVAIEDPRIHFHVVDFPVPSKQKASALEAAPKFKDKGTKYMSGLLYAKRFNPDYVYIIDSDDWVNKELVHCLASQPKYPVWYVDKGYVVDHGKKDYRKISGLSRYCGSTFVYDYTYLMDHADIKGEINEHSSQEGLIEGTSEYFILKLICNHTINYRHFKAEGVEPKAIPLRTACWIQGTGENVSGTAGFSHGLPIDQHFIETFSLPEDYMSARKPSLANQIRDILTGWFSSYKWYQSKRTGTNRF</sequence>
<evidence type="ECO:0000313" key="2">
    <source>
        <dbReference type="Proteomes" id="UP001166251"/>
    </source>
</evidence>
<protein>
    <submittedName>
        <fullName evidence="1">Glycosyltransferase family 2 protein</fullName>
    </submittedName>
</protein>
<reference evidence="1" key="1">
    <citation type="submission" date="2021-07" db="EMBL/GenBank/DDBJ databases">
        <title>Neiella marina sp. nov., isolated from the intestinal content of sea cucumber Apostichopus japonicus.</title>
        <authorList>
            <person name="Bai X."/>
        </authorList>
    </citation>
    <scope>NUCLEOTIDE SEQUENCE</scope>
    <source>
        <strain evidence="1">126</strain>
    </source>
</reference>
<dbReference type="RefSeq" id="WP_220104303.1">
    <property type="nucleotide sequence ID" value="NZ_JAHZSS010000013.1"/>
</dbReference>
<evidence type="ECO:0000313" key="1">
    <source>
        <dbReference type="EMBL" id="MBW8191623.1"/>
    </source>
</evidence>